<keyword evidence="8 9" id="KW-0676">Redox-active center</keyword>
<dbReference type="InterPro" id="IPR016156">
    <property type="entry name" value="FAD/NAD-linked_Rdtase_dimer_sf"/>
</dbReference>
<keyword evidence="10" id="KW-0812">Transmembrane</keyword>
<feature type="transmembrane region" description="Helical" evidence="10">
    <location>
        <begin position="194"/>
        <end position="215"/>
    </location>
</feature>
<dbReference type="EMBL" id="CP096973">
    <property type="protein sequence ID" value="UYO73372.1"/>
    <property type="molecule type" value="Genomic_DNA"/>
</dbReference>
<dbReference type="Proteomes" id="UP001164935">
    <property type="component" value="Chromosome"/>
</dbReference>
<keyword evidence="3 9" id="KW-0285">Flavoprotein</keyword>
<dbReference type="Gene3D" id="3.30.390.30">
    <property type="match status" value="1"/>
</dbReference>
<feature type="domain" description="FAD/NAD(P)-binding" evidence="12">
    <location>
        <begin position="238"/>
        <end position="555"/>
    </location>
</feature>
<evidence type="ECO:0000259" key="12">
    <source>
        <dbReference type="Pfam" id="PF07992"/>
    </source>
</evidence>
<dbReference type="InterPro" id="IPR012999">
    <property type="entry name" value="Pyr_OxRdtase_I_AS"/>
</dbReference>
<organism evidence="14 15">
    <name type="scientific">Halomonas qinghailakensis</name>
    <dbReference type="NCBI Taxonomy" id="2937790"/>
    <lineage>
        <taxon>Bacteria</taxon>
        <taxon>Pseudomonadati</taxon>
        <taxon>Pseudomonadota</taxon>
        <taxon>Gammaproteobacteria</taxon>
        <taxon>Oceanospirillales</taxon>
        <taxon>Halomonadaceae</taxon>
        <taxon>Halomonas</taxon>
    </lineage>
</organism>
<dbReference type="PANTHER" id="PTHR43014:SF2">
    <property type="entry name" value="MERCURIC REDUCTASE"/>
    <property type="match status" value="1"/>
</dbReference>
<dbReference type="GO" id="GO:0050660">
    <property type="term" value="F:flavin adenine dinucleotide binding"/>
    <property type="evidence" value="ECO:0007669"/>
    <property type="project" value="TreeGrafter"/>
</dbReference>
<dbReference type="RefSeq" id="WP_264017624.1">
    <property type="nucleotide sequence ID" value="NZ_CP096973.1"/>
</dbReference>
<evidence type="ECO:0000256" key="7">
    <source>
        <dbReference type="ARBA" id="ARBA00023157"/>
    </source>
</evidence>
<evidence type="ECO:0000313" key="14">
    <source>
        <dbReference type="EMBL" id="UYO73372.1"/>
    </source>
</evidence>
<evidence type="ECO:0000256" key="9">
    <source>
        <dbReference type="RuleBase" id="RU003691"/>
    </source>
</evidence>
<dbReference type="KEGG" id="hqn:M0220_10745"/>
<keyword evidence="10" id="KW-0472">Membrane</keyword>
<evidence type="ECO:0000256" key="3">
    <source>
        <dbReference type="ARBA" id="ARBA00022630"/>
    </source>
</evidence>
<evidence type="ECO:0000259" key="13">
    <source>
        <dbReference type="Pfam" id="PF09335"/>
    </source>
</evidence>
<dbReference type="Pfam" id="PF02852">
    <property type="entry name" value="Pyr_redox_dim"/>
    <property type="match status" value="1"/>
</dbReference>
<feature type="transmembrane region" description="Helical" evidence="10">
    <location>
        <begin position="133"/>
        <end position="156"/>
    </location>
</feature>
<evidence type="ECO:0000256" key="10">
    <source>
        <dbReference type="SAM" id="Phobius"/>
    </source>
</evidence>
<dbReference type="SUPFAM" id="SSF55424">
    <property type="entry name" value="FAD/NAD-linked reductases, dimerisation (C-terminal) domain"/>
    <property type="match status" value="1"/>
</dbReference>
<feature type="transmembrane region" description="Helical" evidence="10">
    <location>
        <begin position="163"/>
        <end position="182"/>
    </location>
</feature>
<feature type="transmembrane region" description="Helical" evidence="10">
    <location>
        <begin position="236"/>
        <end position="256"/>
    </location>
</feature>
<feature type="transmembrane region" description="Helical" evidence="10">
    <location>
        <begin position="47"/>
        <end position="67"/>
    </location>
</feature>
<feature type="transmembrane region" description="Helical" evidence="10">
    <location>
        <begin position="79"/>
        <end position="104"/>
    </location>
</feature>
<dbReference type="Gene3D" id="3.50.50.60">
    <property type="entry name" value="FAD/NAD(P)-binding domain"/>
    <property type="match status" value="2"/>
</dbReference>
<dbReference type="FunFam" id="3.30.390.30:FF:000001">
    <property type="entry name" value="Dihydrolipoyl dehydrogenase"/>
    <property type="match status" value="1"/>
</dbReference>
<dbReference type="GO" id="GO:0005886">
    <property type="term" value="C:plasma membrane"/>
    <property type="evidence" value="ECO:0007669"/>
    <property type="project" value="UniProtKB-ARBA"/>
</dbReference>
<dbReference type="GO" id="GO:0003955">
    <property type="term" value="F:NAD(P)H dehydrogenase (quinone) activity"/>
    <property type="evidence" value="ECO:0007669"/>
    <property type="project" value="TreeGrafter"/>
</dbReference>
<accession>A0AA46YQ63</accession>
<dbReference type="Pfam" id="PF09335">
    <property type="entry name" value="VTT_dom"/>
    <property type="match status" value="1"/>
</dbReference>
<evidence type="ECO:0000256" key="1">
    <source>
        <dbReference type="ARBA" id="ARBA00001974"/>
    </source>
</evidence>
<evidence type="ECO:0000313" key="15">
    <source>
        <dbReference type="Proteomes" id="UP001164935"/>
    </source>
</evidence>
<dbReference type="PROSITE" id="PS00076">
    <property type="entry name" value="PYRIDINE_REDOX_1"/>
    <property type="match status" value="1"/>
</dbReference>
<reference evidence="14" key="1">
    <citation type="submission" date="2022-05" db="EMBL/GenBank/DDBJ databases">
        <title>Complete sequence of a novel PHA-producing Halomonas strain.</title>
        <authorList>
            <person name="Zheng Z."/>
        </authorList>
    </citation>
    <scope>NUCLEOTIDE SEQUENCE</scope>
    <source>
        <strain evidence="14">ZZQ-149</strain>
    </source>
</reference>
<proteinExistence type="inferred from homology"/>
<dbReference type="InterPro" id="IPR004099">
    <property type="entry name" value="Pyr_nucl-diS_OxRdtase_dimer"/>
</dbReference>
<gene>
    <name evidence="14" type="ORF">M0220_10745</name>
</gene>
<evidence type="ECO:0000256" key="8">
    <source>
        <dbReference type="ARBA" id="ARBA00023284"/>
    </source>
</evidence>
<sequence>MNRQRLMIIALLLLAVFGFYVSGAHTFFTLETLQAYRSDFQTAFQQSPWQVAGIFFAVYVVMTTLSLPGATLLTLLGGALFGLGWGLLIISFASTIGATLAFLLSRFLFRQPIEKRFPRQFETVNRGVDKDGAFYLFTLRLVPIFPFFMINLVMGLTRLKTVTFYWVSQLGMLPGTVVYVNAGGQLGELESLGGIISPGLLASFALLAVFPWIARRIALLVQKRNAYRGFKRPSRFDYDIVVIGGGSAGLVTSYIGSAVKAKVALVEKHKMGGDCLNTGCVPSKALIRAAHAAHEVRTASRFGVNAGEPEIDFTKVMGHIHQAITDIEPHDSVERYTKLGVEVYQDHATLTSPWEIKVGDKTLTARHIVLATGARPRVPSLPGIEHAPVLTSENLWLLTELPKRLVVLGGGAIGCELSQSFARLGSHVTLVEGMTQLLGREDQDVGEHVERTLTQEGVNVMTAANALEISQDGPGHQLVVEHNGERTTIEFDYLLVSVGRQANVEGLGLEALGITTTNTGTLELNERLQTRLPNIWACGDLAGPYQLTHAAAHQAWHAAVNALFGELKSFAVDYRFMPAVTYLQPEVARVGLNEKDAQAQGIAFEVTRYAMAESDRAIAEGATQGFIKVLTVPGRDKILGATIVAEHAGEWLGEFTIAMKHGLGMNKLLGTIHPYPTLGEAAKASAGVWKNAHKPERVLTLLERYFRWRRGHQNTQKEREQGDQA</sequence>
<evidence type="ECO:0000256" key="5">
    <source>
        <dbReference type="ARBA" id="ARBA00022857"/>
    </source>
</evidence>
<evidence type="ECO:0000259" key="11">
    <source>
        <dbReference type="Pfam" id="PF02852"/>
    </source>
</evidence>
<comment type="similarity">
    <text evidence="2 9">Belongs to the class-I pyridine nucleotide-disulfide oxidoreductase family.</text>
</comment>
<dbReference type="PANTHER" id="PTHR43014">
    <property type="entry name" value="MERCURIC REDUCTASE"/>
    <property type="match status" value="1"/>
</dbReference>
<dbReference type="PRINTS" id="PR00411">
    <property type="entry name" value="PNDRDTASEI"/>
</dbReference>
<comment type="cofactor">
    <cofactor evidence="1">
        <name>FAD</name>
        <dbReference type="ChEBI" id="CHEBI:57692"/>
    </cofactor>
</comment>
<keyword evidence="4 9" id="KW-0274">FAD</keyword>
<dbReference type="PRINTS" id="PR00368">
    <property type="entry name" value="FADPNR"/>
</dbReference>
<keyword evidence="15" id="KW-1185">Reference proteome</keyword>
<dbReference type="GO" id="GO:0016668">
    <property type="term" value="F:oxidoreductase activity, acting on a sulfur group of donors, NAD(P) as acceptor"/>
    <property type="evidence" value="ECO:0007669"/>
    <property type="project" value="InterPro"/>
</dbReference>
<evidence type="ECO:0000256" key="4">
    <source>
        <dbReference type="ARBA" id="ARBA00022827"/>
    </source>
</evidence>
<protein>
    <submittedName>
        <fullName evidence="14">FAD-dependent oxidoreductase</fullName>
    </submittedName>
</protein>
<evidence type="ECO:0000256" key="6">
    <source>
        <dbReference type="ARBA" id="ARBA00023002"/>
    </source>
</evidence>
<evidence type="ECO:0000256" key="2">
    <source>
        <dbReference type="ARBA" id="ARBA00007532"/>
    </source>
</evidence>
<name>A0AA46YQ63_9GAMM</name>
<feature type="domain" description="Pyridine nucleotide-disulphide oxidoreductase dimerisation" evidence="11">
    <location>
        <begin position="577"/>
        <end position="684"/>
    </location>
</feature>
<keyword evidence="5" id="KW-0521">NADP</keyword>
<dbReference type="InterPro" id="IPR036188">
    <property type="entry name" value="FAD/NAD-bd_sf"/>
</dbReference>
<keyword evidence="6 9" id="KW-0560">Oxidoreductase</keyword>
<dbReference type="Pfam" id="PF07992">
    <property type="entry name" value="Pyr_redox_2"/>
    <property type="match status" value="1"/>
</dbReference>
<dbReference type="InterPro" id="IPR032816">
    <property type="entry name" value="VTT_dom"/>
</dbReference>
<keyword evidence="10" id="KW-1133">Transmembrane helix</keyword>
<dbReference type="SUPFAM" id="SSF51905">
    <property type="entry name" value="FAD/NAD(P)-binding domain"/>
    <property type="match status" value="1"/>
</dbReference>
<keyword evidence="7" id="KW-1015">Disulfide bond</keyword>
<feature type="domain" description="VTT" evidence="13">
    <location>
        <begin position="68"/>
        <end position="183"/>
    </location>
</feature>
<dbReference type="InterPro" id="IPR023753">
    <property type="entry name" value="FAD/NAD-binding_dom"/>
</dbReference>
<dbReference type="AlphaFoldDB" id="A0AA46YQ63"/>